<feature type="transmembrane region" description="Helical" evidence="12">
    <location>
        <begin position="6"/>
        <end position="33"/>
    </location>
</feature>
<proteinExistence type="inferred from homology"/>
<organism evidence="14 15">
    <name type="scientific">Microctonus aethiopoides</name>
    <dbReference type="NCBI Taxonomy" id="144406"/>
    <lineage>
        <taxon>Eukaryota</taxon>
        <taxon>Metazoa</taxon>
        <taxon>Ecdysozoa</taxon>
        <taxon>Arthropoda</taxon>
        <taxon>Hexapoda</taxon>
        <taxon>Insecta</taxon>
        <taxon>Pterygota</taxon>
        <taxon>Neoptera</taxon>
        <taxon>Endopterygota</taxon>
        <taxon>Hymenoptera</taxon>
        <taxon>Apocrita</taxon>
        <taxon>Ichneumonoidea</taxon>
        <taxon>Braconidae</taxon>
        <taxon>Euphorinae</taxon>
        <taxon>Microctonus</taxon>
    </lineage>
</organism>
<keyword evidence="6 12" id="KW-0472">Membrane</keyword>
<evidence type="ECO:0000256" key="8">
    <source>
        <dbReference type="ARBA" id="ARBA00023180"/>
    </source>
</evidence>
<evidence type="ECO:0000256" key="5">
    <source>
        <dbReference type="ARBA" id="ARBA00023040"/>
    </source>
</evidence>
<keyword evidence="10" id="KW-0844">Vision</keyword>
<feature type="transmembrane region" description="Helical" evidence="12">
    <location>
        <begin position="232"/>
        <end position="256"/>
    </location>
</feature>
<reference evidence="14" key="2">
    <citation type="submission" date="2023-03" db="EMBL/GenBank/DDBJ databases">
        <authorList>
            <person name="Inwood S.N."/>
            <person name="Skelly J.G."/>
            <person name="Guhlin J."/>
            <person name="Harrop T.W.R."/>
            <person name="Goldson S.G."/>
            <person name="Dearden P.K."/>
        </authorList>
    </citation>
    <scope>NUCLEOTIDE SEQUENCE</scope>
    <source>
        <strain evidence="14">Irish</strain>
        <tissue evidence="14">Whole body</tissue>
    </source>
</reference>
<feature type="transmembrane region" description="Helical" evidence="12">
    <location>
        <begin position="262"/>
        <end position="285"/>
    </location>
</feature>
<dbReference type="GO" id="GO:0016020">
    <property type="term" value="C:membrane"/>
    <property type="evidence" value="ECO:0007669"/>
    <property type="project" value="UniProtKB-SubCell"/>
</dbReference>
<name>A0AA39FYG3_9HYME</name>
<evidence type="ECO:0000256" key="1">
    <source>
        <dbReference type="ARBA" id="ARBA00004141"/>
    </source>
</evidence>
<keyword evidence="15" id="KW-1185">Reference proteome</keyword>
<feature type="transmembrane region" description="Helical" evidence="12">
    <location>
        <begin position="121"/>
        <end position="141"/>
    </location>
</feature>
<evidence type="ECO:0000313" key="15">
    <source>
        <dbReference type="Proteomes" id="UP001168990"/>
    </source>
</evidence>
<keyword evidence="9 11" id="KW-0807">Transducer</keyword>
<gene>
    <name evidence="14" type="ORF">PV328_001585</name>
</gene>
<keyword evidence="8" id="KW-0325">Glycoprotein</keyword>
<keyword evidence="10" id="KW-0716">Sensory transduction</keyword>
<evidence type="ECO:0000256" key="7">
    <source>
        <dbReference type="ARBA" id="ARBA00023170"/>
    </source>
</evidence>
<dbReference type="InterPro" id="IPR050125">
    <property type="entry name" value="GPCR_opsins"/>
</dbReference>
<reference evidence="14" key="1">
    <citation type="journal article" date="2023" name="bioRxiv">
        <title>Scaffold-level genome assemblies of two parasitoid biocontrol wasps reveal the parthenogenesis mechanism and an associated novel virus.</title>
        <authorList>
            <person name="Inwood S."/>
            <person name="Skelly J."/>
            <person name="Guhlin J."/>
            <person name="Harrop T."/>
            <person name="Goldson S."/>
            <person name="Dearden P."/>
        </authorList>
    </citation>
    <scope>NUCLEOTIDE SEQUENCE</scope>
    <source>
        <strain evidence="14">Irish</strain>
        <tissue evidence="14">Whole body</tissue>
    </source>
</reference>
<dbReference type="CDD" id="cd14969">
    <property type="entry name" value="7tmA_Opsins_type2_animals"/>
    <property type="match status" value="1"/>
</dbReference>
<comment type="caution">
    <text evidence="14">The sequence shown here is derived from an EMBL/GenBank/DDBJ whole genome shotgun (WGS) entry which is preliminary data.</text>
</comment>
<keyword evidence="7 11" id="KW-0675">Receptor</keyword>
<dbReference type="Proteomes" id="UP001168990">
    <property type="component" value="Unassembled WGS sequence"/>
</dbReference>
<dbReference type="SUPFAM" id="SSF81321">
    <property type="entry name" value="Family A G protein-coupled receptor-like"/>
    <property type="match status" value="1"/>
</dbReference>
<evidence type="ECO:0000256" key="2">
    <source>
        <dbReference type="ARBA" id="ARBA00010663"/>
    </source>
</evidence>
<dbReference type="Gene3D" id="1.20.1070.10">
    <property type="entry name" value="Rhodopsin 7-helix transmembrane proteins"/>
    <property type="match status" value="1"/>
</dbReference>
<protein>
    <recommendedName>
        <fullName evidence="13">G-protein coupled receptors family 1 profile domain-containing protein</fullName>
    </recommendedName>
</protein>
<dbReference type="AlphaFoldDB" id="A0AA39FYG3"/>
<evidence type="ECO:0000256" key="12">
    <source>
        <dbReference type="SAM" id="Phobius"/>
    </source>
</evidence>
<feature type="transmembrane region" description="Helical" evidence="12">
    <location>
        <begin position="169"/>
        <end position="192"/>
    </location>
</feature>
<feature type="domain" description="G-protein coupled receptors family 1 profile" evidence="13">
    <location>
        <begin position="24"/>
        <end position="283"/>
    </location>
</feature>
<feature type="transmembrane region" description="Helical" evidence="12">
    <location>
        <begin position="83"/>
        <end position="109"/>
    </location>
</feature>
<evidence type="ECO:0000313" key="14">
    <source>
        <dbReference type="EMBL" id="KAK0177544.1"/>
    </source>
</evidence>
<evidence type="ECO:0000256" key="6">
    <source>
        <dbReference type="ARBA" id="ARBA00023136"/>
    </source>
</evidence>
<evidence type="ECO:0000259" key="13">
    <source>
        <dbReference type="PROSITE" id="PS50262"/>
    </source>
</evidence>
<dbReference type="EMBL" id="JAQQBS010000001">
    <property type="protein sequence ID" value="KAK0177544.1"/>
    <property type="molecule type" value="Genomic_DNA"/>
</dbReference>
<dbReference type="GO" id="GO:0007601">
    <property type="term" value="P:visual perception"/>
    <property type="evidence" value="ECO:0007669"/>
    <property type="project" value="UniProtKB-KW"/>
</dbReference>
<dbReference type="Pfam" id="PF00001">
    <property type="entry name" value="7tm_1"/>
    <property type="match status" value="1"/>
</dbReference>
<evidence type="ECO:0000256" key="3">
    <source>
        <dbReference type="ARBA" id="ARBA00022692"/>
    </source>
</evidence>
<feature type="transmembrane region" description="Helical" evidence="12">
    <location>
        <begin position="45"/>
        <end position="71"/>
    </location>
</feature>
<dbReference type="InterPro" id="IPR000276">
    <property type="entry name" value="GPCR_Rhodpsn"/>
</dbReference>
<comment type="similarity">
    <text evidence="2 11">Belongs to the G-protein coupled receptor 1 family.</text>
</comment>
<dbReference type="GO" id="GO:0004930">
    <property type="term" value="F:G protein-coupled receptor activity"/>
    <property type="evidence" value="ECO:0007669"/>
    <property type="project" value="UniProtKB-KW"/>
</dbReference>
<dbReference type="PRINTS" id="PR00237">
    <property type="entry name" value="GPCRRHODOPSN"/>
</dbReference>
<sequence length="302" mass="34656">MTPDYVYILSANILAVIAILGFFLNFAVLYVVIKDRKNLWKPINLIIVNLSIQDIFIAIFGCPLAFMAAISHGGLWTQLRCQWYAFMMTTLGIGNIGSITMMAIERWLMVRMSQTLSVGKAFMLAGAVWIYAFSLSLPPIIGWGEYGPESLNISCSVAWENYSSHNGKYIIYLFFFGSILPIAIIIASYISIIQHLKKSTDRIRNHYDFLIHYFFGLLEQCKQRDLKVIKMVVLMTVSFIITWAPYSYVALALYFFNYPAPPLVLVLPCLFAKSSIIYNPIIYAFRNEQFLKSFKKFFHINQ</sequence>
<dbReference type="PROSITE" id="PS50262">
    <property type="entry name" value="G_PROTEIN_RECEP_F1_2"/>
    <property type="match status" value="1"/>
</dbReference>
<dbReference type="PANTHER" id="PTHR24240">
    <property type="entry name" value="OPSIN"/>
    <property type="match status" value="1"/>
</dbReference>
<dbReference type="InterPro" id="IPR017452">
    <property type="entry name" value="GPCR_Rhodpsn_7TM"/>
</dbReference>
<accession>A0AA39FYG3</accession>
<comment type="subcellular location">
    <subcellularLocation>
        <location evidence="1">Membrane</location>
        <topology evidence="1">Multi-pass membrane protein</topology>
    </subcellularLocation>
</comment>
<keyword evidence="4 12" id="KW-1133">Transmembrane helix</keyword>
<keyword evidence="3 11" id="KW-0812">Transmembrane</keyword>
<dbReference type="PROSITE" id="PS00237">
    <property type="entry name" value="G_PROTEIN_RECEP_F1_1"/>
    <property type="match status" value="1"/>
</dbReference>
<evidence type="ECO:0000256" key="9">
    <source>
        <dbReference type="ARBA" id="ARBA00023224"/>
    </source>
</evidence>
<evidence type="ECO:0000256" key="10">
    <source>
        <dbReference type="ARBA" id="ARBA00023305"/>
    </source>
</evidence>
<evidence type="ECO:0000256" key="11">
    <source>
        <dbReference type="RuleBase" id="RU000688"/>
    </source>
</evidence>
<evidence type="ECO:0000256" key="4">
    <source>
        <dbReference type="ARBA" id="ARBA00022989"/>
    </source>
</evidence>
<keyword evidence="5 11" id="KW-0297">G-protein coupled receptor</keyword>